<organism evidence="5 6">
    <name type="scientific">Mucilaginibacter frigoritolerans</name>
    <dbReference type="NCBI Taxonomy" id="652788"/>
    <lineage>
        <taxon>Bacteria</taxon>
        <taxon>Pseudomonadati</taxon>
        <taxon>Bacteroidota</taxon>
        <taxon>Sphingobacteriia</taxon>
        <taxon>Sphingobacteriales</taxon>
        <taxon>Sphingobacteriaceae</taxon>
        <taxon>Mucilaginibacter</taxon>
    </lineage>
</organism>
<dbReference type="OrthoDB" id="9806939at2"/>
<evidence type="ECO:0000313" key="6">
    <source>
        <dbReference type="Proteomes" id="UP000317010"/>
    </source>
</evidence>
<evidence type="ECO:0000259" key="4">
    <source>
        <dbReference type="Pfam" id="PF25989"/>
    </source>
</evidence>
<reference evidence="5 6" key="1">
    <citation type="submission" date="2019-07" db="EMBL/GenBank/DDBJ databases">
        <title>Genomic Encyclopedia of Archaeal and Bacterial Type Strains, Phase II (KMG-II): from individual species to whole genera.</title>
        <authorList>
            <person name="Goeker M."/>
        </authorList>
    </citation>
    <scope>NUCLEOTIDE SEQUENCE [LARGE SCALE GENOMIC DNA]</scope>
    <source>
        <strain evidence="5 6">ATCC BAA-1854</strain>
    </source>
</reference>
<protein>
    <submittedName>
        <fullName evidence="5">RND family efflux transporter MFP subunit</fullName>
    </submittedName>
</protein>
<dbReference type="PROSITE" id="PS51257">
    <property type="entry name" value="PROKAR_LIPOPROTEIN"/>
    <property type="match status" value="1"/>
</dbReference>
<dbReference type="Pfam" id="PF25954">
    <property type="entry name" value="Beta-barrel_RND_2"/>
    <property type="match status" value="1"/>
</dbReference>
<dbReference type="InterPro" id="IPR058792">
    <property type="entry name" value="Beta-barrel_RND_2"/>
</dbReference>
<dbReference type="PANTHER" id="PTHR30469">
    <property type="entry name" value="MULTIDRUG RESISTANCE PROTEIN MDTA"/>
    <property type="match status" value="1"/>
</dbReference>
<sequence>MKKLIYISAILALAACSKPKDKAAELADLKKQQADINSKITQLQLEVGKKDSVKTTDVSAYTIKASNFTNYVQIQGRIDALENVTAYPQSPGSITAIYVKPGQKVTKGQVLVQLDNSVLVQNIAQAETQVNLNRTLFERQKNLWDQKIGTEVQFLQAQTALQSSIKQVASLRQQADLYRIVSPINGTIDQMDLKLGQIAQPGTTGIRIVNANYLKVKADVPESYSGSVNQGDSVLILFPDVDDSLRTKVTFAAKVIDPNSRSFGIEVQLPQNKEFRPNMTAVVKIANYSRHNAIVVPLNSIQKSDEGDYVYVNVNGFAKRKNITEGATSNNLTEVKSGLTAGDQVITEGASELGDGDKVRILQAGN</sequence>
<comment type="similarity">
    <text evidence="1">Belongs to the membrane fusion protein (MFP) (TC 8.A.1) family.</text>
</comment>
<dbReference type="RefSeq" id="WP_144912439.1">
    <property type="nucleotide sequence ID" value="NZ_VLLI01000005.1"/>
</dbReference>
<dbReference type="GO" id="GO:1990281">
    <property type="term" value="C:efflux pump complex"/>
    <property type="evidence" value="ECO:0007669"/>
    <property type="project" value="TreeGrafter"/>
</dbReference>
<evidence type="ECO:0000259" key="3">
    <source>
        <dbReference type="Pfam" id="PF25954"/>
    </source>
</evidence>
<keyword evidence="6" id="KW-1185">Reference proteome</keyword>
<dbReference type="Gene3D" id="2.40.30.170">
    <property type="match status" value="1"/>
</dbReference>
<dbReference type="SUPFAM" id="SSF111369">
    <property type="entry name" value="HlyD-like secretion proteins"/>
    <property type="match status" value="1"/>
</dbReference>
<dbReference type="PANTHER" id="PTHR30469:SF15">
    <property type="entry name" value="HLYD FAMILY OF SECRETION PROTEINS"/>
    <property type="match status" value="1"/>
</dbReference>
<feature type="domain" description="CzcB-like alpha-helical hairpin" evidence="2">
    <location>
        <begin position="123"/>
        <end position="174"/>
    </location>
</feature>
<evidence type="ECO:0000259" key="2">
    <source>
        <dbReference type="Pfam" id="PF25893"/>
    </source>
</evidence>
<evidence type="ECO:0000313" key="5">
    <source>
        <dbReference type="EMBL" id="TWJ00939.1"/>
    </source>
</evidence>
<dbReference type="Proteomes" id="UP000317010">
    <property type="component" value="Unassembled WGS sequence"/>
</dbReference>
<dbReference type="InterPro" id="IPR058648">
    <property type="entry name" value="HH_CzcB-like"/>
</dbReference>
<dbReference type="InterPro" id="IPR058637">
    <property type="entry name" value="YknX-like_C"/>
</dbReference>
<proteinExistence type="inferred from homology"/>
<dbReference type="InterPro" id="IPR006143">
    <property type="entry name" value="RND_pump_MFP"/>
</dbReference>
<accession>A0A562U5N4</accession>
<dbReference type="NCBIfam" id="TIGR01730">
    <property type="entry name" value="RND_mfp"/>
    <property type="match status" value="1"/>
</dbReference>
<dbReference type="AlphaFoldDB" id="A0A562U5N4"/>
<dbReference type="EMBL" id="VLLI01000005">
    <property type="protein sequence ID" value="TWJ00939.1"/>
    <property type="molecule type" value="Genomic_DNA"/>
</dbReference>
<dbReference type="Gene3D" id="2.40.50.100">
    <property type="match status" value="1"/>
</dbReference>
<feature type="domain" description="CusB-like beta-barrel" evidence="3">
    <location>
        <begin position="216"/>
        <end position="287"/>
    </location>
</feature>
<feature type="domain" description="YknX-like C-terminal permuted SH3-like" evidence="4">
    <location>
        <begin position="293"/>
        <end position="360"/>
    </location>
</feature>
<gene>
    <name evidence="5" type="ORF">JN11_02202</name>
</gene>
<dbReference type="Gene3D" id="1.10.287.470">
    <property type="entry name" value="Helix hairpin bin"/>
    <property type="match status" value="1"/>
</dbReference>
<evidence type="ECO:0000256" key="1">
    <source>
        <dbReference type="ARBA" id="ARBA00009477"/>
    </source>
</evidence>
<comment type="caution">
    <text evidence="5">The sequence shown here is derived from an EMBL/GenBank/DDBJ whole genome shotgun (WGS) entry which is preliminary data.</text>
</comment>
<dbReference type="Pfam" id="PF25989">
    <property type="entry name" value="YknX_C"/>
    <property type="match status" value="1"/>
</dbReference>
<name>A0A562U5N4_9SPHI</name>
<dbReference type="Pfam" id="PF25893">
    <property type="entry name" value="HH_CzcB"/>
    <property type="match status" value="1"/>
</dbReference>
<dbReference type="Gene3D" id="2.40.420.20">
    <property type="match status" value="1"/>
</dbReference>
<dbReference type="GO" id="GO:0015562">
    <property type="term" value="F:efflux transmembrane transporter activity"/>
    <property type="evidence" value="ECO:0007669"/>
    <property type="project" value="TreeGrafter"/>
</dbReference>